<dbReference type="EMBL" id="CALNXI010000742">
    <property type="protein sequence ID" value="CAH3043046.1"/>
    <property type="molecule type" value="Genomic_DNA"/>
</dbReference>
<dbReference type="Proteomes" id="UP001159427">
    <property type="component" value="Unassembled WGS sequence"/>
</dbReference>
<comment type="caution">
    <text evidence="4">The sequence shown here is derived from an EMBL/GenBank/DDBJ whole genome shotgun (WGS) entry which is preliminary data.</text>
</comment>
<evidence type="ECO:0000256" key="1">
    <source>
        <dbReference type="ARBA" id="ARBA00005771"/>
    </source>
</evidence>
<dbReference type="PANTHER" id="PTHR11783">
    <property type="entry name" value="SULFOTRANSFERASE SULT"/>
    <property type="match status" value="1"/>
</dbReference>
<organism evidence="4 5">
    <name type="scientific">Porites evermanni</name>
    <dbReference type="NCBI Taxonomy" id="104178"/>
    <lineage>
        <taxon>Eukaryota</taxon>
        <taxon>Metazoa</taxon>
        <taxon>Cnidaria</taxon>
        <taxon>Anthozoa</taxon>
        <taxon>Hexacorallia</taxon>
        <taxon>Scleractinia</taxon>
        <taxon>Fungiina</taxon>
        <taxon>Poritidae</taxon>
        <taxon>Porites</taxon>
    </lineage>
</organism>
<feature type="domain" description="Sulfotransferase" evidence="3">
    <location>
        <begin position="205"/>
        <end position="435"/>
    </location>
</feature>
<keyword evidence="2" id="KW-0808">Transferase</keyword>
<dbReference type="InterPro" id="IPR027417">
    <property type="entry name" value="P-loop_NTPase"/>
</dbReference>
<evidence type="ECO:0000313" key="4">
    <source>
        <dbReference type="EMBL" id="CAH3043046.1"/>
    </source>
</evidence>
<gene>
    <name evidence="4" type="ORF">PEVE_00040558</name>
</gene>
<accession>A0ABN8N5V6</accession>
<protein>
    <recommendedName>
        <fullName evidence="3">Sulfotransferase domain-containing protein</fullName>
    </recommendedName>
</protein>
<dbReference type="Pfam" id="PF00685">
    <property type="entry name" value="Sulfotransfer_1"/>
    <property type="match status" value="1"/>
</dbReference>
<evidence type="ECO:0000259" key="3">
    <source>
        <dbReference type="Pfam" id="PF00685"/>
    </source>
</evidence>
<name>A0ABN8N5V6_9CNID</name>
<keyword evidence="5" id="KW-1185">Reference proteome</keyword>
<sequence>MANFPILQEIKGEWRSTKTMEIMGLRIPAYFTDDPRLLYDYIVNFKTKSDDVFVVSYPKAAFSCTVADLFWRPGPGPRTPDPYLRVWMTPPTPLSEGLDDRPSPPPPPLSEGLDLPLLYYPVRNSCMSWSLECRKYDITLQNFSYKFFSIRNHGYLCKYTSLDSFWSFLNLPEIKPRGHQGFDERQSKCQIVTSKEKDTNKQGRTTWIQEIVWQIYHNGEVNSKRIEDRVPFLEEAINPKASQPDIASLPSPRLIKTHLSYEAIPKGTNEETTCKYIYIARNPKDNAVSNYKFLTSLAKSTGLNASWEFYADLFVQGKSTWSHWDKHVLGWWKHKDDANVLFLKYEDLKKDLKSHIRMISEFLNKPLSDELLNRITEQCTFNGMMKNAKSYLLRGTEDGPKLLRKGVVGDWKNYFTPEQSERFDKELLAKLDGTGLEFEM</sequence>
<dbReference type="InterPro" id="IPR000863">
    <property type="entry name" value="Sulfotransferase_dom"/>
</dbReference>
<reference evidence="4 5" key="1">
    <citation type="submission" date="2022-05" db="EMBL/GenBank/DDBJ databases">
        <authorList>
            <consortium name="Genoscope - CEA"/>
            <person name="William W."/>
        </authorList>
    </citation>
    <scope>NUCLEOTIDE SEQUENCE [LARGE SCALE GENOMIC DNA]</scope>
</reference>
<proteinExistence type="inferred from homology"/>
<dbReference type="Gene3D" id="3.40.50.300">
    <property type="entry name" value="P-loop containing nucleotide triphosphate hydrolases"/>
    <property type="match status" value="1"/>
</dbReference>
<evidence type="ECO:0000313" key="5">
    <source>
        <dbReference type="Proteomes" id="UP001159427"/>
    </source>
</evidence>
<dbReference type="SUPFAM" id="SSF52540">
    <property type="entry name" value="P-loop containing nucleoside triphosphate hydrolases"/>
    <property type="match status" value="1"/>
</dbReference>
<comment type="similarity">
    <text evidence="1">Belongs to the sulfotransferase 1 family.</text>
</comment>
<evidence type="ECO:0000256" key="2">
    <source>
        <dbReference type="ARBA" id="ARBA00022679"/>
    </source>
</evidence>